<evidence type="ECO:0000256" key="11">
    <source>
        <dbReference type="ARBA" id="ARBA00054813"/>
    </source>
</evidence>
<evidence type="ECO:0000259" key="14">
    <source>
        <dbReference type="PROSITE" id="PS50259"/>
    </source>
</evidence>
<evidence type="ECO:0000256" key="3">
    <source>
        <dbReference type="ARBA" id="ARBA00022475"/>
    </source>
</evidence>
<dbReference type="Pfam" id="PF00003">
    <property type="entry name" value="7tm_3"/>
    <property type="match status" value="1"/>
</dbReference>
<evidence type="ECO:0000256" key="13">
    <source>
        <dbReference type="SAM" id="Phobius"/>
    </source>
</evidence>
<feature type="transmembrane region" description="Helical" evidence="13">
    <location>
        <begin position="496"/>
        <end position="518"/>
    </location>
</feature>
<keyword evidence="3" id="KW-1003">Cell membrane</keyword>
<dbReference type="CDD" id="cd15045">
    <property type="entry name" value="7tmC_mGluRs"/>
    <property type="match status" value="1"/>
</dbReference>
<dbReference type="PROSITE" id="PS50259">
    <property type="entry name" value="G_PROTEIN_RECEP_F3_4"/>
    <property type="match status" value="1"/>
</dbReference>
<feature type="transmembrane region" description="Helical" evidence="13">
    <location>
        <begin position="418"/>
        <end position="438"/>
    </location>
</feature>
<dbReference type="Gene3D" id="3.40.50.2300">
    <property type="match status" value="1"/>
</dbReference>
<evidence type="ECO:0000256" key="2">
    <source>
        <dbReference type="ARBA" id="ARBA00007242"/>
    </source>
</evidence>
<comment type="subcellular location">
    <subcellularLocation>
        <location evidence="1">Cell membrane</location>
        <topology evidence="1">Multi-pass membrane protein</topology>
    </subcellularLocation>
</comment>
<organism evidence="15 16">
    <name type="scientific">Ramazzottius varieornatus</name>
    <name type="common">Water bear</name>
    <name type="synonym">Tardigrade</name>
    <dbReference type="NCBI Taxonomy" id="947166"/>
    <lineage>
        <taxon>Eukaryota</taxon>
        <taxon>Metazoa</taxon>
        <taxon>Ecdysozoa</taxon>
        <taxon>Tardigrada</taxon>
        <taxon>Eutardigrada</taxon>
        <taxon>Parachela</taxon>
        <taxon>Hypsibioidea</taxon>
        <taxon>Ramazzottiidae</taxon>
        <taxon>Ramazzottius</taxon>
    </lineage>
</organism>
<keyword evidence="10" id="KW-0807">Transducer</keyword>
<dbReference type="Pfam" id="PF07562">
    <property type="entry name" value="NCD3G"/>
    <property type="match status" value="1"/>
</dbReference>
<reference evidence="15 16" key="1">
    <citation type="journal article" date="2016" name="Nat. Commun.">
        <title>Extremotolerant tardigrade genome and improved radiotolerance of human cultured cells by tardigrade-unique protein.</title>
        <authorList>
            <person name="Hashimoto T."/>
            <person name="Horikawa D.D."/>
            <person name="Saito Y."/>
            <person name="Kuwahara H."/>
            <person name="Kozuka-Hata H."/>
            <person name="Shin-I T."/>
            <person name="Minakuchi Y."/>
            <person name="Ohishi K."/>
            <person name="Motoyama A."/>
            <person name="Aizu T."/>
            <person name="Enomoto A."/>
            <person name="Kondo K."/>
            <person name="Tanaka S."/>
            <person name="Hara Y."/>
            <person name="Koshikawa S."/>
            <person name="Sagara H."/>
            <person name="Miura T."/>
            <person name="Yokobori S."/>
            <person name="Miyagawa K."/>
            <person name="Suzuki Y."/>
            <person name="Kubo T."/>
            <person name="Oyama M."/>
            <person name="Kohara Y."/>
            <person name="Fujiyama A."/>
            <person name="Arakawa K."/>
            <person name="Katayama T."/>
            <person name="Toyoda A."/>
            <person name="Kunieda T."/>
        </authorList>
    </citation>
    <scope>NUCLEOTIDE SEQUENCE [LARGE SCALE GENOMIC DNA]</scope>
    <source>
        <strain evidence="15 16">YOKOZUNA-1</strain>
    </source>
</reference>
<evidence type="ECO:0000256" key="1">
    <source>
        <dbReference type="ARBA" id="ARBA00004651"/>
    </source>
</evidence>
<feature type="transmembrane region" description="Helical" evidence="13">
    <location>
        <begin position="343"/>
        <end position="363"/>
    </location>
</feature>
<evidence type="ECO:0000256" key="7">
    <source>
        <dbReference type="ARBA" id="ARBA00023136"/>
    </source>
</evidence>
<evidence type="ECO:0000313" key="15">
    <source>
        <dbReference type="EMBL" id="GAV00341.1"/>
    </source>
</evidence>
<dbReference type="EMBL" id="BDGG01000006">
    <property type="protein sequence ID" value="GAV00341.1"/>
    <property type="molecule type" value="Genomic_DNA"/>
</dbReference>
<dbReference type="InterPro" id="IPR050726">
    <property type="entry name" value="mGluR"/>
</dbReference>
<dbReference type="OrthoDB" id="425344at2759"/>
<name>A0A1D1VHE7_RAMVA</name>
<dbReference type="InterPro" id="IPR000162">
    <property type="entry name" value="GPCR_3_mtglu_rcpt"/>
</dbReference>
<evidence type="ECO:0000256" key="12">
    <source>
        <dbReference type="SAM" id="MobiDB-lite"/>
    </source>
</evidence>
<feature type="transmembrane region" description="Helical" evidence="13">
    <location>
        <begin position="524"/>
        <end position="548"/>
    </location>
</feature>
<feature type="transmembrane region" description="Helical" evidence="13">
    <location>
        <begin position="369"/>
        <end position="388"/>
    </location>
</feature>
<evidence type="ECO:0000256" key="8">
    <source>
        <dbReference type="ARBA" id="ARBA00023170"/>
    </source>
</evidence>
<feature type="compositionally biased region" description="Basic and acidic residues" evidence="12">
    <location>
        <begin position="640"/>
        <end position="658"/>
    </location>
</feature>
<feature type="compositionally biased region" description="Polar residues" evidence="12">
    <location>
        <begin position="624"/>
        <end position="636"/>
    </location>
</feature>
<dbReference type="InterPro" id="IPR038550">
    <property type="entry name" value="GPCR_3_9-Cys_sf"/>
</dbReference>
<accession>A0A1D1VHE7</accession>
<feature type="region of interest" description="Disordered" evidence="12">
    <location>
        <begin position="624"/>
        <end position="670"/>
    </location>
</feature>
<dbReference type="Gene3D" id="2.10.50.30">
    <property type="entry name" value="GPCR, family 3, nine cysteines domain"/>
    <property type="match status" value="1"/>
</dbReference>
<feature type="transmembrane region" description="Helical" evidence="13">
    <location>
        <begin position="304"/>
        <end position="331"/>
    </location>
</feature>
<keyword evidence="8" id="KW-0675">Receptor</keyword>
<dbReference type="InterPro" id="IPR017978">
    <property type="entry name" value="GPCR_3_C"/>
</dbReference>
<dbReference type="AlphaFoldDB" id="A0A1D1VHE7"/>
<gene>
    <name evidence="15" type="primary">RvY_11206</name>
    <name evidence="15" type="synonym">RvY_11206.1</name>
    <name evidence="15" type="ORF">RvY_11206-1</name>
</gene>
<evidence type="ECO:0000256" key="5">
    <source>
        <dbReference type="ARBA" id="ARBA00022989"/>
    </source>
</evidence>
<dbReference type="PRINTS" id="PR00248">
    <property type="entry name" value="GPCRMGR"/>
</dbReference>
<dbReference type="PRINTS" id="PR00593">
    <property type="entry name" value="MTABOTROPICR"/>
</dbReference>
<dbReference type="STRING" id="947166.A0A1D1VHE7"/>
<proteinExistence type="inferred from homology"/>
<evidence type="ECO:0000313" key="16">
    <source>
        <dbReference type="Proteomes" id="UP000186922"/>
    </source>
</evidence>
<keyword evidence="4 13" id="KW-0812">Transmembrane</keyword>
<feature type="transmembrane region" description="Helical" evidence="13">
    <location>
        <begin position="463"/>
        <end position="484"/>
    </location>
</feature>
<keyword evidence="6" id="KW-0297">G-protein coupled receptor</keyword>
<evidence type="ECO:0000256" key="9">
    <source>
        <dbReference type="ARBA" id="ARBA00023180"/>
    </source>
</evidence>
<evidence type="ECO:0000256" key="6">
    <source>
        <dbReference type="ARBA" id="ARBA00023040"/>
    </source>
</evidence>
<keyword evidence="16" id="KW-1185">Reference proteome</keyword>
<dbReference type="InterPro" id="IPR011500">
    <property type="entry name" value="GPCR_3_9-Cys_dom"/>
</dbReference>
<dbReference type="InterPro" id="IPR001828">
    <property type="entry name" value="ANF_lig-bd_rcpt"/>
</dbReference>
<keyword evidence="7 13" id="KW-0472">Membrane</keyword>
<dbReference type="Pfam" id="PF01094">
    <property type="entry name" value="ANF_receptor"/>
    <property type="match status" value="1"/>
</dbReference>
<dbReference type="GO" id="GO:0004930">
    <property type="term" value="F:G protein-coupled receptor activity"/>
    <property type="evidence" value="ECO:0007669"/>
    <property type="project" value="UniProtKB-KW"/>
</dbReference>
<comment type="caution">
    <text evidence="15">The sequence shown here is derived from an EMBL/GenBank/DDBJ whole genome shotgun (WGS) entry which is preliminary data.</text>
</comment>
<protein>
    <recommendedName>
        <fullName evidence="14">G-protein coupled receptors family 3 profile domain-containing protein</fullName>
    </recommendedName>
</protein>
<dbReference type="FunFam" id="2.10.50.30:FF:000001">
    <property type="entry name" value="metabotropic glutamate receptor 1"/>
    <property type="match status" value="1"/>
</dbReference>
<evidence type="ECO:0000256" key="4">
    <source>
        <dbReference type="ARBA" id="ARBA00022692"/>
    </source>
</evidence>
<keyword evidence="5 13" id="KW-1133">Transmembrane helix</keyword>
<dbReference type="SUPFAM" id="SSF53822">
    <property type="entry name" value="Periplasmic binding protein-like I"/>
    <property type="match status" value="1"/>
</dbReference>
<comment type="function">
    <text evidence="11">G-protein coupled receptor for glutamate. Ligand binding causes a conformation change that triggers signaling via guanine nucleotide-binding proteins (G proteins) and modulates the activity of down-stream effectors.</text>
</comment>
<dbReference type="InterPro" id="IPR000337">
    <property type="entry name" value="GPCR_3"/>
</dbReference>
<feature type="domain" description="G-protein coupled receptors family 3 profile" evidence="14">
    <location>
        <begin position="305"/>
        <end position="570"/>
    </location>
</feature>
<comment type="similarity">
    <text evidence="2">Belongs to the G-protein coupled receptor 3 family.</text>
</comment>
<dbReference type="PANTHER" id="PTHR24060">
    <property type="entry name" value="METABOTROPIC GLUTAMATE RECEPTOR"/>
    <property type="match status" value="1"/>
</dbReference>
<dbReference type="Proteomes" id="UP000186922">
    <property type="component" value="Unassembled WGS sequence"/>
</dbReference>
<sequence>MRSVRRRNATGMFTWIGSDGWSARRIVSDHNEPQVEGTLSFQPLAHTVGDFERYFRQLTVYENSRNPWFIEYWEDMFQCKFPGAPLTPYNVQWANECSAEESYERTGAFSLDMEGQLQFVSDAVMAFVHALILMHQDKCGGKPGICEDMNPNDGPLLLRYLRRVKFTGITGDEFEFDQNGDGPARYNILHFRKVSVYPPSYDWVSVGQYNKSGLMLDWSQIHFADRDTGNERVPESVCGRPCGFGQAKSINPEEKCCWTCANCTVYQYLASEFECLDCPLGWLPYPNKTACYEVAITYLGMDSYWAVGVLSLACLGMALTALVLVVFLKYSETNVVKAAGRELSYVLLVGIMSCYAMTGLLLLKPMDVICGFQMFSIGVCFAVCYAALMTKTNRISRIFEAAKHTAKRPTFISPRSQLIICFGLVIVQVIIMVLYMAYSPPIAEFYYPSREERMLVCRSHVDASYMVSFAYPILLVIICTIYAVKTRKIPEAFNESQYIGFTMYTTCIIWLAFVPIFFSTATNIPLRITTLCASISLSGTVSLVCLFAPKLYIILLRPERNVRPSLMPAKYLVKTNTTSMTSGTSDSNSQTSAPLNLHSTPVIAPKIEKNNINANSKALTNLSKNLQTGNHNSSPAANKLPEEKKMPLQKKTDDKEEAANSGLRHLGSFSSNVSRVSIGSNVSSNLSYSVDSLPSIDKESLDDVQL</sequence>
<evidence type="ECO:0000256" key="10">
    <source>
        <dbReference type="ARBA" id="ARBA00023224"/>
    </source>
</evidence>
<keyword evidence="9" id="KW-0325">Glycoprotein</keyword>
<dbReference type="InterPro" id="IPR028082">
    <property type="entry name" value="Peripla_BP_I"/>
</dbReference>
<dbReference type="GO" id="GO:0005886">
    <property type="term" value="C:plasma membrane"/>
    <property type="evidence" value="ECO:0007669"/>
    <property type="project" value="UniProtKB-SubCell"/>
</dbReference>